<proteinExistence type="predicted"/>
<name>A0A9C6WWG8_FRAOC</name>
<feature type="compositionally biased region" description="Basic and acidic residues" evidence="1">
    <location>
        <begin position="89"/>
        <end position="109"/>
    </location>
</feature>
<protein>
    <submittedName>
        <fullName evidence="3">Uncharacterized protein LOC127749558</fullName>
    </submittedName>
</protein>
<feature type="region of interest" description="Disordered" evidence="1">
    <location>
        <begin position="221"/>
        <end position="240"/>
    </location>
</feature>
<dbReference type="GeneID" id="127749558"/>
<accession>A0A9C6WWG8</accession>
<keyword evidence="2" id="KW-1185">Reference proteome</keyword>
<dbReference type="RefSeq" id="XP_052124156.1">
    <property type="nucleotide sequence ID" value="XM_052268196.1"/>
</dbReference>
<dbReference type="Proteomes" id="UP000504606">
    <property type="component" value="Unplaced"/>
</dbReference>
<evidence type="ECO:0000256" key="1">
    <source>
        <dbReference type="SAM" id="MobiDB-lite"/>
    </source>
</evidence>
<feature type="region of interest" description="Disordered" evidence="1">
    <location>
        <begin position="72"/>
        <end position="156"/>
    </location>
</feature>
<feature type="compositionally biased region" description="Polar residues" evidence="1">
    <location>
        <begin position="260"/>
        <end position="270"/>
    </location>
</feature>
<feature type="region of interest" description="Disordered" evidence="1">
    <location>
        <begin position="189"/>
        <end position="213"/>
    </location>
</feature>
<dbReference type="KEGG" id="foc:127749558"/>
<organism evidence="2 3">
    <name type="scientific">Frankliniella occidentalis</name>
    <name type="common">Western flower thrips</name>
    <name type="synonym">Euthrips occidentalis</name>
    <dbReference type="NCBI Taxonomy" id="133901"/>
    <lineage>
        <taxon>Eukaryota</taxon>
        <taxon>Metazoa</taxon>
        <taxon>Ecdysozoa</taxon>
        <taxon>Arthropoda</taxon>
        <taxon>Hexapoda</taxon>
        <taxon>Insecta</taxon>
        <taxon>Pterygota</taxon>
        <taxon>Neoptera</taxon>
        <taxon>Paraneoptera</taxon>
        <taxon>Thysanoptera</taxon>
        <taxon>Terebrantia</taxon>
        <taxon>Thripoidea</taxon>
        <taxon>Thripidae</taxon>
        <taxon>Frankliniella</taxon>
    </lineage>
</organism>
<evidence type="ECO:0000313" key="3">
    <source>
        <dbReference type="RefSeq" id="XP_052124156.1"/>
    </source>
</evidence>
<feature type="compositionally biased region" description="Acidic residues" evidence="1">
    <location>
        <begin position="110"/>
        <end position="122"/>
    </location>
</feature>
<dbReference type="AlphaFoldDB" id="A0A9C6WWG8"/>
<feature type="region of interest" description="Disordered" evidence="1">
    <location>
        <begin position="339"/>
        <end position="384"/>
    </location>
</feature>
<feature type="region of interest" description="Disordered" evidence="1">
    <location>
        <begin position="260"/>
        <end position="289"/>
    </location>
</feature>
<sequence>MERMAPSIKPKTKHAKFNESMKLSGELADILSICSPRVYGQRTQLLKGIIDSWRKNDEVLLIHGTDSAAIEKENNDKLEGEVFVEPEETSDKSVEKDQVQNEEKSHLQESDDISDNLSEDEREEVKGSDAETDSEAGDSDEHFSGVQDGISETAGDDVGAHQEYEIQPDKLENYIPVIAFEKDDNDDSLGFGAGLDQEEINGTTTTTKKGEEIDERIAFDTHTDKSDSHQPLLKQEPNDESFNISDDEILCVFDGNVSADGQQNKNQIPSGSVLPAPVQSKGRPKQNRRQLHTAIGTLRKTAVKVTQKPKLIASEQAQVNPSVVKLPLALKIVGRPNGLDKSTIPKLRKRTSTKKDHLRAFNGEESDSDVDGNVKSSAPKDRPDKPKNYYIPHCYCMMIAKKLVIC</sequence>
<evidence type="ECO:0000313" key="2">
    <source>
        <dbReference type="Proteomes" id="UP000504606"/>
    </source>
</evidence>
<reference evidence="3" key="1">
    <citation type="submission" date="2025-08" db="UniProtKB">
        <authorList>
            <consortium name="RefSeq"/>
        </authorList>
    </citation>
    <scope>IDENTIFICATION</scope>
    <source>
        <tissue evidence="3">Whole organism</tissue>
    </source>
</reference>
<gene>
    <name evidence="3" type="primary">LOC127749558</name>
</gene>